<evidence type="ECO:0000313" key="1">
    <source>
        <dbReference type="EMBL" id="KAJ8482999.1"/>
    </source>
</evidence>
<keyword evidence="2" id="KW-1185">Reference proteome</keyword>
<dbReference type="AlphaFoldDB" id="A0AAD7TX90"/>
<dbReference type="Proteomes" id="UP001215151">
    <property type="component" value="Unassembled WGS sequence"/>
</dbReference>
<accession>A0AAD7TX90</accession>
<organism evidence="1 2">
    <name type="scientific">Trametes cubensis</name>
    <dbReference type="NCBI Taxonomy" id="1111947"/>
    <lineage>
        <taxon>Eukaryota</taxon>
        <taxon>Fungi</taxon>
        <taxon>Dikarya</taxon>
        <taxon>Basidiomycota</taxon>
        <taxon>Agaricomycotina</taxon>
        <taxon>Agaricomycetes</taxon>
        <taxon>Polyporales</taxon>
        <taxon>Polyporaceae</taxon>
        <taxon>Trametes</taxon>
    </lineage>
</organism>
<protein>
    <recommendedName>
        <fullName evidence="3">Arrestin-like N-terminal domain-containing protein</fullName>
    </recommendedName>
</protein>
<proteinExistence type="predicted"/>
<evidence type="ECO:0000313" key="2">
    <source>
        <dbReference type="Proteomes" id="UP001215151"/>
    </source>
</evidence>
<gene>
    <name evidence="1" type="ORF">ONZ51_g4996</name>
</gene>
<reference evidence="1" key="1">
    <citation type="submission" date="2022-11" db="EMBL/GenBank/DDBJ databases">
        <title>Genome Sequence of Cubamyces cubensis.</title>
        <authorList>
            <person name="Buettner E."/>
        </authorList>
    </citation>
    <scope>NUCLEOTIDE SEQUENCE</scope>
    <source>
        <strain evidence="1">MPL-01</strain>
    </source>
</reference>
<dbReference type="EMBL" id="JAPEVG010000102">
    <property type="protein sequence ID" value="KAJ8482999.1"/>
    <property type="molecule type" value="Genomic_DNA"/>
</dbReference>
<sequence>MLSTFRNPLASVQNSAVSIRLPKKIYVSSSVIEAELELNFRQLYEENIHEVRVELRGIAKTVIGHDDNRLSATVHLVQDCITPWVHGTMYPPASQDVLRIPFRITLPPNLPPNFEYHDLAKEAYVRYTLVTVCVRSPSAGVLQRDRRIYVPLAIAQRNDMGIVIKDKLGAISAGRLDAWRTHRVEEKIRKGFWGDYATVRVNLTLPDLNEFPLFVPIPFVICIETTSPPLSRSKAGAHPQDKPVFPAVPTSYRLLEFTLRRHISIRSRGDSWHDSSETIAYIGAAARAAVKQSIPERVWVPLGHGRDGASEDPSPDPMGTWVQRATFWSTFRLDCSHSFSVHNITCTHSLDLKVPFPGIGNDVNIHLPLAITSGLDEPILKNRVRIGEDPKNAARDVPPAYIAPTGVASFWDDETA</sequence>
<dbReference type="Gene3D" id="2.60.40.640">
    <property type="match status" value="1"/>
</dbReference>
<evidence type="ECO:0008006" key="3">
    <source>
        <dbReference type="Google" id="ProtNLM"/>
    </source>
</evidence>
<name>A0AAD7TX90_9APHY</name>
<dbReference type="InterPro" id="IPR014752">
    <property type="entry name" value="Arrestin-like_C"/>
</dbReference>
<comment type="caution">
    <text evidence="1">The sequence shown here is derived from an EMBL/GenBank/DDBJ whole genome shotgun (WGS) entry which is preliminary data.</text>
</comment>